<name>A0A6J6P8J8_9ZZZZ</name>
<sequence>MVYRWKAVGPDPATFTVMGQPVTVIEKPSSVSGVVRFETNRPLTGMGHEIYRSADDVLADRPADLVARTLFEAGGVESVHVNGNVITVSVSGGSSGLKERLEELFIYYREGVEVVMPEGFGD</sequence>
<dbReference type="AlphaFoldDB" id="A0A6J6P8J8"/>
<evidence type="ECO:0000313" key="1">
    <source>
        <dbReference type="EMBL" id="CAB4694742.1"/>
    </source>
</evidence>
<gene>
    <name evidence="1" type="ORF">UFOPK2350_01764</name>
</gene>
<protein>
    <submittedName>
        <fullName evidence="1">Unannotated protein</fullName>
    </submittedName>
</protein>
<proteinExistence type="predicted"/>
<dbReference type="EMBL" id="CAEZXE010000216">
    <property type="protein sequence ID" value="CAB4694742.1"/>
    <property type="molecule type" value="Genomic_DNA"/>
</dbReference>
<accession>A0A6J6P8J8</accession>
<reference evidence="1" key="1">
    <citation type="submission" date="2020-05" db="EMBL/GenBank/DDBJ databases">
        <authorList>
            <person name="Chiriac C."/>
            <person name="Salcher M."/>
            <person name="Ghai R."/>
            <person name="Kavagutti S V."/>
        </authorList>
    </citation>
    <scope>NUCLEOTIDE SEQUENCE</scope>
</reference>
<organism evidence="1">
    <name type="scientific">freshwater metagenome</name>
    <dbReference type="NCBI Taxonomy" id="449393"/>
    <lineage>
        <taxon>unclassified sequences</taxon>
        <taxon>metagenomes</taxon>
        <taxon>ecological metagenomes</taxon>
    </lineage>
</organism>